<sequence length="262" mass="30643">MEYEPLKDRVANLIRIFPSLREKFYYLLDLLLLRQRYVKREISRLFKPEDRFLYYDAGAGFCQYSWYVLKKYPSAKVFATDIKGDYLKDFSEYASQVFPGRFSWKRADLQAFIPYNKYHLVTAIDILEHIPDDIAVLQNFYKGMDDKGILIISTPSDKDETAKFTEEHIRPGYNKKELEEKVQSCGFKILKSVYSYGFWGSLSWRLLIKLPLGILSKSKLLLTVLPFYYLLILPVAELMMQLDIHSYNSSGTGIILVAQKDV</sequence>
<keyword evidence="2" id="KW-1185">Reference proteome</keyword>
<reference evidence="1" key="1">
    <citation type="submission" date="2019-03" db="EMBL/GenBank/DDBJ databases">
        <title>Candidatus Syntrophosphaera thermopropionivorans: a novel player in syntrophic propionate oxidation during anaerobic digestion.</title>
        <authorList>
            <person name="Dyksma S."/>
        </authorList>
    </citation>
    <scope>NUCLEOTIDE SEQUENCE</scope>
    <source>
        <strain evidence="1">W5</strain>
    </source>
</reference>
<evidence type="ECO:0000313" key="2">
    <source>
        <dbReference type="Proteomes" id="UP000294588"/>
    </source>
</evidence>
<organism evidence="1 2">
    <name type="scientific">Candidatus Syntrophosphaera thermopropionivorans</name>
    <dbReference type="NCBI Taxonomy" id="2593015"/>
    <lineage>
        <taxon>Bacteria</taxon>
        <taxon>Pseudomonadati</taxon>
        <taxon>Candidatus Cloacimonadota</taxon>
        <taxon>Candidatus Cloacimonadia</taxon>
        <taxon>Candidatus Cloacimonadales</taxon>
        <taxon>Candidatus Cloacimonadaceae</taxon>
        <taxon>Candidatus Syntrophosphaera</taxon>
    </lineage>
</organism>
<proteinExistence type="predicted"/>
<accession>A0AC61QIC9</accession>
<comment type="caution">
    <text evidence="1">The sequence shown here is derived from an EMBL/GenBank/DDBJ whole genome shotgun (WGS) entry which is preliminary data.</text>
</comment>
<keyword evidence="1" id="KW-0489">Methyltransferase</keyword>
<gene>
    <name evidence="1" type="ORF">E0946_05650</name>
</gene>
<name>A0AC61QIC9_9BACT</name>
<dbReference type="Proteomes" id="UP000294588">
    <property type="component" value="Unassembled WGS sequence"/>
</dbReference>
<protein>
    <submittedName>
        <fullName evidence="1">Class I SAM-dependent methyltransferase</fullName>
    </submittedName>
</protein>
<dbReference type="EMBL" id="SMOG01000019">
    <property type="protein sequence ID" value="TDF72702.1"/>
    <property type="molecule type" value="Genomic_DNA"/>
</dbReference>
<evidence type="ECO:0000313" key="1">
    <source>
        <dbReference type="EMBL" id="TDF72702.1"/>
    </source>
</evidence>
<keyword evidence="1" id="KW-0808">Transferase</keyword>